<dbReference type="Proteomes" id="UP000028828">
    <property type="component" value="Unassembled WGS sequence"/>
</dbReference>
<proteinExistence type="predicted"/>
<dbReference type="GO" id="GO:0004683">
    <property type="term" value="F:calcium/calmodulin-dependent protein kinase activity"/>
    <property type="evidence" value="ECO:0007669"/>
    <property type="project" value="UniProtKB-EC"/>
</dbReference>
<accession>A0A086J8C2</accession>
<organism evidence="1 2">
    <name type="scientific">Toxoplasma gondii p89</name>
    <dbReference type="NCBI Taxonomy" id="943119"/>
    <lineage>
        <taxon>Eukaryota</taxon>
        <taxon>Sar</taxon>
        <taxon>Alveolata</taxon>
        <taxon>Apicomplexa</taxon>
        <taxon>Conoidasida</taxon>
        <taxon>Coccidia</taxon>
        <taxon>Eucoccidiorida</taxon>
        <taxon>Eimeriorina</taxon>
        <taxon>Sarcocystidae</taxon>
        <taxon>Toxoplasma</taxon>
    </lineage>
</organism>
<evidence type="ECO:0000313" key="2">
    <source>
        <dbReference type="Proteomes" id="UP000028828"/>
    </source>
</evidence>
<dbReference type="EC" id="2.7.11.17" evidence="1"/>
<name>A0A086J8C2_TOXGO</name>
<reference evidence="1 2" key="1">
    <citation type="submission" date="2014-03" db="EMBL/GenBank/DDBJ databases">
        <authorList>
            <person name="Sibley D."/>
            <person name="Venepally P."/>
            <person name="Karamycheva S."/>
            <person name="Hadjithomas M."/>
            <person name="Khan A."/>
            <person name="Brunk B."/>
            <person name="Roos D."/>
            <person name="Caler E."/>
            <person name="Lorenzi H."/>
        </authorList>
    </citation>
    <scope>NUCLEOTIDE SEQUENCE [LARGE SCALE GENOMIC DNA]</scope>
    <source>
        <strain evidence="2">p89</strain>
    </source>
</reference>
<dbReference type="VEuPathDB" id="ToxoDB:TGP89_295760A"/>
<feature type="non-terminal residue" evidence="1">
    <location>
        <position position="50"/>
    </location>
</feature>
<evidence type="ECO:0000313" key="1">
    <source>
        <dbReference type="EMBL" id="KFG28390.1"/>
    </source>
</evidence>
<protein>
    <submittedName>
        <fullName evidence="1">Calcium-dependent protein kinase CDPK4A</fullName>
        <ecNumber evidence="1">2.7.11.17</ecNumber>
    </submittedName>
</protein>
<keyword evidence="1" id="KW-0808">Transferase</keyword>
<keyword evidence="1" id="KW-0418">Kinase</keyword>
<comment type="caution">
    <text evidence="1">The sequence shown here is derived from an EMBL/GenBank/DDBJ whole genome shotgun (WGS) entry which is preliminary data.</text>
</comment>
<gene>
    <name evidence="1" type="ORF">TGP89_295760A</name>
</gene>
<dbReference type="EMBL" id="AEYI02002401">
    <property type="protein sequence ID" value="KFG28390.1"/>
    <property type="molecule type" value="Genomic_DNA"/>
</dbReference>
<dbReference type="AlphaFoldDB" id="A0A086J8C2"/>
<sequence length="50" mass="5543">MGTQLSALKVARTEAIERGGFAHIETAEASVLRQEEKRGNEKNREPSAFQ</sequence>